<keyword evidence="2" id="KW-0812">Transmembrane</keyword>
<accession>A0A2H3DL49</accession>
<keyword evidence="2" id="KW-1133">Transmembrane helix</keyword>
<feature type="transmembrane region" description="Helical" evidence="2">
    <location>
        <begin position="90"/>
        <end position="109"/>
    </location>
</feature>
<feature type="transmembrane region" description="Helical" evidence="2">
    <location>
        <begin position="48"/>
        <end position="70"/>
    </location>
</feature>
<gene>
    <name evidence="3" type="ORF">ARMGADRAFT_1084806</name>
</gene>
<evidence type="ECO:0000313" key="3">
    <source>
        <dbReference type="EMBL" id="PBK88166.1"/>
    </source>
</evidence>
<evidence type="ECO:0000313" key="4">
    <source>
        <dbReference type="Proteomes" id="UP000217790"/>
    </source>
</evidence>
<keyword evidence="4" id="KW-1185">Reference proteome</keyword>
<dbReference type="STRING" id="47427.A0A2H3DL49"/>
<protein>
    <submittedName>
        <fullName evidence="3">Uncharacterized protein</fullName>
    </submittedName>
</protein>
<organism evidence="3 4">
    <name type="scientific">Armillaria gallica</name>
    <name type="common">Bulbous honey fungus</name>
    <name type="synonym">Armillaria bulbosa</name>
    <dbReference type="NCBI Taxonomy" id="47427"/>
    <lineage>
        <taxon>Eukaryota</taxon>
        <taxon>Fungi</taxon>
        <taxon>Dikarya</taxon>
        <taxon>Basidiomycota</taxon>
        <taxon>Agaricomycotina</taxon>
        <taxon>Agaricomycetes</taxon>
        <taxon>Agaricomycetidae</taxon>
        <taxon>Agaricales</taxon>
        <taxon>Marasmiineae</taxon>
        <taxon>Physalacriaceae</taxon>
        <taxon>Armillaria</taxon>
    </lineage>
</organism>
<keyword evidence="2" id="KW-0472">Membrane</keyword>
<feature type="region of interest" description="Disordered" evidence="1">
    <location>
        <begin position="1"/>
        <end position="23"/>
    </location>
</feature>
<name>A0A2H3DL49_ARMGA</name>
<evidence type="ECO:0000256" key="1">
    <source>
        <dbReference type="SAM" id="MobiDB-lite"/>
    </source>
</evidence>
<evidence type="ECO:0000256" key="2">
    <source>
        <dbReference type="SAM" id="Phobius"/>
    </source>
</evidence>
<feature type="compositionally biased region" description="Basic residues" evidence="1">
    <location>
        <begin position="289"/>
        <end position="302"/>
    </location>
</feature>
<proteinExistence type="predicted"/>
<reference evidence="4" key="1">
    <citation type="journal article" date="2017" name="Nat. Ecol. Evol.">
        <title>Genome expansion and lineage-specific genetic innovations in the forest pathogenic fungi Armillaria.</title>
        <authorList>
            <person name="Sipos G."/>
            <person name="Prasanna A.N."/>
            <person name="Walter M.C."/>
            <person name="O'Connor E."/>
            <person name="Balint B."/>
            <person name="Krizsan K."/>
            <person name="Kiss B."/>
            <person name="Hess J."/>
            <person name="Varga T."/>
            <person name="Slot J."/>
            <person name="Riley R."/>
            <person name="Boka B."/>
            <person name="Rigling D."/>
            <person name="Barry K."/>
            <person name="Lee J."/>
            <person name="Mihaltcheva S."/>
            <person name="LaButti K."/>
            <person name="Lipzen A."/>
            <person name="Waldron R."/>
            <person name="Moloney N.M."/>
            <person name="Sperisen C."/>
            <person name="Kredics L."/>
            <person name="Vagvoelgyi C."/>
            <person name="Patrignani A."/>
            <person name="Fitzpatrick D."/>
            <person name="Nagy I."/>
            <person name="Doyle S."/>
            <person name="Anderson J.B."/>
            <person name="Grigoriev I.V."/>
            <person name="Gueldener U."/>
            <person name="Muensterkoetter M."/>
            <person name="Nagy L.G."/>
        </authorList>
    </citation>
    <scope>NUCLEOTIDE SEQUENCE [LARGE SCALE GENOMIC DNA]</scope>
    <source>
        <strain evidence="4">Ar21-2</strain>
    </source>
</reference>
<dbReference type="EMBL" id="KZ293674">
    <property type="protein sequence ID" value="PBK88166.1"/>
    <property type="molecule type" value="Genomic_DNA"/>
</dbReference>
<dbReference type="OrthoDB" id="3259181at2759"/>
<feature type="transmembrane region" description="Helical" evidence="2">
    <location>
        <begin position="129"/>
        <end position="146"/>
    </location>
</feature>
<sequence length="529" mass="58317">MAEPEPEPARNPATNPNDRDAAPTRRTLLRLKNSHLTVTSYYSVSWCIVKWISMMLSLVLIPTLLTLSALQHPIIYHQLATLVNKQRSSLPGAITLIMFYIIFLLLFFGNLALPSLFQLTKLVPKGPEAMTVFIMGASNVSIPVLVTKRTKVHDIITFMHHKKYILGILHFFSYGFYVLGQHIPASEFQTMGELGVGPLTHLHFIVGLLGGADEWEQCARNSDGMLKQASEIEWFNDPDDDASTAGPSGSVGHELHGCGLRNKSNAKFSAYIAAEKLDEDGNPAVPPKPCKRRSKKSKKATSKGKEKVADIGDDSSEYTGDSDGTSEVSDDSDGDVGITNKELADSLPSKTIPPTGKAGEHHLHKKLDPDPKNTEPTETSKKKSKKSNPIYHFYETSKVNVDGKPGDPGDIHYKCYHGKHRKIITITKSMQGNLSTLITHLKNNFLAIYRLWSALHSRTTPPTPEEISLANGTTTLNACTATEFIQKLERASSNIETAFARQAAEAAGPWDQAKFEQLLTKWIHPLIEG</sequence>
<feature type="transmembrane region" description="Helical" evidence="2">
    <location>
        <begin position="166"/>
        <end position="183"/>
    </location>
</feature>
<feature type="region of interest" description="Disordered" evidence="1">
    <location>
        <begin position="279"/>
        <end position="389"/>
    </location>
</feature>
<dbReference type="AlphaFoldDB" id="A0A2H3DL49"/>
<dbReference type="InParanoid" id="A0A2H3DL49"/>
<dbReference type="Proteomes" id="UP000217790">
    <property type="component" value="Unassembled WGS sequence"/>
</dbReference>
<feature type="compositionally biased region" description="Basic and acidic residues" evidence="1">
    <location>
        <begin position="358"/>
        <end position="381"/>
    </location>
</feature>